<dbReference type="RefSeq" id="WP_118334598.1">
    <property type="nucleotide sequence ID" value="NZ_AP025567.1"/>
</dbReference>
<dbReference type="InterPro" id="IPR011008">
    <property type="entry name" value="Dimeric_a/b-barrel"/>
</dbReference>
<dbReference type="Pfam" id="PF03992">
    <property type="entry name" value="ABM"/>
    <property type="match status" value="1"/>
</dbReference>
<organism evidence="2 3">
    <name type="scientific">Emergencia timonensis</name>
    <dbReference type="NCBI Taxonomy" id="1776384"/>
    <lineage>
        <taxon>Bacteria</taxon>
        <taxon>Bacillati</taxon>
        <taxon>Bacillota</taxon>
        <taxon>Clostridia</taxon>
        <taxon>Peptostreptococcales</taxon>
        <taxon>Anaerovoracaceae</taxon>
        <taxon>Emergencia</taxon>
    </lineage>
</organism>
<dbReference type="SUPFAM" id="SSF54909">
    <property type="entry name" value="Dimeric alpha+beta barrel"/>
    <property type="match status" value="1"/>
</dbReference>
<name>A0A415E349_9FIRM</name>
<evidence type="ECO:0000313" key="2">
    <source>
        <dbReference type="EMBL" id="RHJ88077.1"/>
    </source>
</evidence>
<gene>
    <name evidence="2" type="ORF">DW099_06565</name>
</gene>
<dbReference type="InterPro" id="IPR007138">
    <property type="entry name" value="ABM_dom"/>
</dbReference>
<reference evidence="2 3" key="1">
    <citation type="submission" date="2018-08" db="EMBL/GenBank/DDBJ databases">
        <title>A genome reference for cultivated species of the human gut microbiota.</title>
        <authorList>
            <person name="Zou Y."/>
            <person name="Xue W."/>
            <person name="Luo G."/>
        </authorList>
    </citation>
    <scope>NUCLEOTIDE SEQUENCE [LARGE SCALE GENOMIC DNA]</scope>
    <source>
        <strain evidence="2 3">AM07-24</strain>
    </source>
</reference>
<dbReference type="Proteomes" id="UP000284841">
    <property type="component" value="Unassembled WGS sequence"/>
</dbReference>
<dbReference type="EMBL" id="QRMS01000002">
    <property type="protein sequence ID" value="RHJ88077.1"/>
    <property type="molecule type" value="Genomic_DNA"/>
</dbReference>
<accession>A0A415E349</accession>
<keyword evidence="3" id="KW-1185">Reference proteome</keyword>
<evidence type="ECO:0000313" key="3">
    <source>
        <dbReference type="Proteomes" id="UP000284841"/>
    </source>
</evidence>
<feature type="domain" description="ABM" evidence="1">
    <location>
        <begin position="1"/>
        <end position="66"/>
    </location>
</feature>
<protein>
    <recommendedName>
        <fullName evidence="1">ABM domain-containing protein</fullName>
    </recommendedName>
</protein>
<sequence length="100" mass="11614">MITEIVTMKTIEDISREEFLAIVDGLEKNFHSKQDGFVDTELLEDKKNGQWLMIQHWDSAEQLKSASQRMFLDENAASFIQALDRTTVKMQILPQIKIWG</sequence>
<dbReference type="OrthoDB" id="2059648at2"/>
<comment type="caution">
    <text evidence="2">The sequence shown here is derived from an EMBL/GenBank/DDBJ whole genome shotgun (WGS) entry which is preliminary data.</text>
</comment>
<proteinExistence type="predicted"/>
<evidence type="ECO:0000259" key="1">
    <source>
        <dbReference type="Pfam" id="PF03992"/>
    </source>
</evidence>
<dbReference type="AlphaFoldDB" id="A0A415E349"/>
<dbReference type="Gene3D" id="3.30.70.100">
    <property type="match status" value="1"/>
</dbReference>
<dbReference type="STRING" id="1776384.GCA_900086585_03641"/>